<keyword evidence="3" id="KW-1185">Reference proteome</keyword>
<feature type="domain" description="6-phosphogluconate dehydrogenase NADP-binding" evidence="1">
    <location>
        <begin position="15"/>
        <end position="193"/>
    </location>
</feature>
<dbReference type="SUPFAM" id="SSF51735">
    <property type="entry name" value="NAD(P)-binding Rossmann-fold domains"/>
    <property type="match status" value="1"/>
</dbReference>
<evidence type="ECO:0000313" key="2">
    <source>
        <dbReference type="EMBL" id="KVH95029.1"/>
    </source>
</evidence>
<dbReference type="Pfam" id="PF03446">
    <property type="entry name" value="NAD_binding_2"/>
    <property type="match status" value="1"/>
</dbReference>
<dbReference type="PANTHER" id="PTHR43060:SF15">
    <property type="entry name" value="3-HYDROXYISOBUTYRATE DEHYDROGENASE-LIKE 1, MITOCHONDRIAL-RELATED"/>
    <property type="match status" value="1"/>
</dbReference>
<dbReference type="GO" id="GO:0016616">
    <property type="term" value="F:oxidoreductase activity, acting on the CH-OH group of donors, NAD or NADP as acceptor"/>
    <property type="evidence" value="ECO:0007669"/>
    <property type="project" value="UniProtKB-ARBA"/>
</dbReference>
<dbReference type="Proteomes" id="UP000243975">
    <property type="component" value="Unassembled WGS sequence"/>
</dbReference>
<accession>A0A103XQH2</accession>
<proteinExistence type="predicted"/>
<evidence type="ECO:0000313" key="3">
    <source>
        <dbReference type="Proteomes" id="UP000243975"/>
    </source>
</evidence>
<evidence type="ECO:0000259" key="1">
    <source>
        <dbReference type="Pfam" id="PF03446"/>
    </source>
</evidence>
<dbReference type="InterPro" id="IPR006115">
    <property type="entry name" value="6PGDH_NADP-bd"/>
</dbReference>
<dbReference type="STRING" id="59895.A0A103XQH2"/>
<dbReference type="Gramene" id="KVH95029">
    <property type="protein sequence ID" value="KVH95029"/>
    <property type="gene ID" value="Ccrd_002902"/>
</dbReference>
<dbReference type="Gene3D" id="3.40.50.720">
    <property type="entry name" value="NAD(P)-binding Rossmann-like Domain"/>
    <property type="match status" value="1"/>
</dbReference>
<reference evidence="2 3" key="1">
    <citation type="journal article" date="2016" name="Sci. Rep.">
        <title>The genome sequence of the outbreeding globe artichoke constructed de novo incorporating a phase-aware low-pass sequencing strategy of F1 progeny.</title>
        <authorList>
            <person name="Scaglione D."/>
            <person name="Reyes-Chin-Wo S."/>
            <person name="Acquadro A."/>
            <person name="Froenicke L."/>
            <person name="Portis E."/>
            <person name="Beitel C."/>
            <person name="Tirone M."/>
            <person name="Mauro R."/>
            <person name="Lo Monaco A."/>
            <person name="Mauromicale G."/>
            <person name="Faccioli P."/>
            <person name="Cattivelli L."/>
            <person name="Rieseberg L."/>
            <person name="Michelmore R."/>
            <person name="Lanteri S."/>
        </authorList>
    </citation>
    <scope>NUCLEOTIDE SEQUENCE [LARGE SCALE GENOMIC DNA]</scope>
    <source>
        <strain evidence="2">2C</strain>
    </source>
</reference>
<dbReference type="AlphaFoldDB" id="A0A103XQH2"/>
<dbReference type="PANTHER" id="PTHR43060">
    <property type="entry name" value="3-HYDROXYISOBUTYRATE DEHYDROGENASE-LIKE 1, MITOCHONDRIAL-RELATED"/>
    <property type="match status" value="1"/>
</dbReference>
<dbReference type="InterPro" id="IPR036291">
    <property type="entry name" value="NAD(P)-bd_dom_sf"/>
</dbReference>
<organism evidence="2 3">
    <name type="scientific">Cynara cardunculus var. scolymus</name>
    <name type="common">Globe artichoke</name>
    <name type="synonym">Cynara scolymus</name>
    <dbReference type="NCBI Taxonomy" id="59895"/>
    <lineage>
        <taxon>Eukaryota</taxon>
        <taxon>Viridiplantae</taxon>
        <taxon>Streptophyta</taxon>
        <taxon>Embryophyta</taxon>
        <taxon>Tracheophyta</taxon>
        <taxon>Spermatophyta</taxon>
        <taxon>Magnoliopsida</taxon>
        <taxon>eudicotyledons</taxon>
        <taxon>Gunneridae</taxon>
        <taxon>Pentapetalae</taxon>
        <taxon>asterids</taxon>
        <taxon>campanulids</taxon>
        <taxon>Asterales</taxon>
        <taxon>Asteraceae</taxon>
        <taxon>Carduoideae</taxon>
        <taxon>Cardueae</taxon>
        <taxon>Carduinae</taxon>
        <taxon>Cynara</taxon>
    </lineage>
</organism>
<protein>
    <submittedName>
        <fullName evidence="2">6-phosphogluconate dehydrogenase, NADP-binding</fullName>
    </submittedName>
</protein>
<dbReference type="EMBL" id="LEKV01004435">
    <property type="protein sequence ID" value="KVH95029.1"/>
    <property type="molecule type" value="Genomic_DNA"/>
</dbReference>
<sequence>MATIAKTITPSNTRLGWISTGIMGQSICSYLIKAGYTLTVACLPCTMATIAETITPSNTRLRWINTGIMGQSICSYLIKAASSHHLVTSQPDIVFSIVGYPSNVCHVLLHPTSGALSVLLPNGILVDITTSEPSLAVKIANSPARKSCFSINAPVSSVDRGACDVVLSIFADNDESTVKRIFSLLGKINYMVVQVKGNLQN</sequence>
<name>A0A103XQH2_CYNCS</name>
<comment type="caution">
    <text evidence="2">The sequence shown here is derived from an EMBL/GenBank/DDBJ whole genome shotgun (WGS) entry which is preliminary data.</text>
</comment>
<dbReference type="GO" id="GO:0050661">
    <property type="term" value="F:NADP binding"/>
    <property type="evidence" value="ECO:0007669"/>
    <property type="project" value="InterPro"/>
</dbReference>
<gene>
    <name evidence="2" type="ORF">Ccrd_002902</name>
</gene>